<evidence type="ECO:0000313" key="2">
    <source>
        <dbReference type="Proteomes" id="UP000198620"/>
    </source>
</evidence>
<dbReference type="AlphaFoldDB" id="A0A1H7LMP7"/>
<dbReference type="OrthoDB" id="9795675at2"/>
<keyword evidence="2" id="KW-1185">Reference proteome</keyword>
<gene>
    <name evidence="1" type="ORF">SAMN05216387_104109</name>
</gene>
<proteinExistence type="predicted"/>
<sequence>MTSKPDLPELAFYYPNPIWKRGDWVKNLILFFDGIALLVPEYMQDKLEHFDPAIVVGLEKHGLLHVIKAEEAVGKEATEQLGYILSDIIVSGALDSLAKDSTAFDALSRSRLGYYGDEKLADMIFGQLKKRGLARDTEDGRSIPMHPMVRSLILTLLSQILRQYGANRNVSLEPVTDRPLLIAALADMLSLPTAPSHGQVITFDLNTVMVDLGPVPIDEVLAFRRENSDAFTEYRRSVRRFAYELSRMSKEQKELAFEDRQAQLDKMASELKRRSRKAWRKPASFALAFTGAMWTAASGDLLGAALAGAGSILGLESPEAVNVGAFSYLFRAHEHYA</sequence>
<dbReference type="Proteomes" id="UP000198620">
    <property type="component" value="Unassembled WGS sequence"/>
</dbReference>
<dbReference type="EMBL" id="FOBH01000004">
    <property type="protein sequence ID" value="SEL00176.1"/>
    <property type="molecule type" value="Genomic_DNA"/>
</dbReference>
<name>A0A1H7LMP7_9PROT</name>
<evidence type="ECO:0000313" key="1">
    <source>
        <dbReference type="EMBL" id="SEL00176.1"/>
    </source>
</evidence>
<dbReference type="RefSeq" id="WP_143053056.1">
    <property type="nucleotide sequence ID" value="NZ_FOBH01000004.1"/>
</dbReference>
<organism evidence="1 2">
    <name type="scientific">Nitrosovibrio tenuis</name>
    <dbReference type="NCBI Taxonomy" id="1233"/>
    <lineage>
        <taxon>Bacteria</taxon>
        <taxon>Pseudomonadati</taxon>
        <taxon>Pseudomonadota</taxon>
        <taxon>Betaproteobacteria</taxon>
        <taxon>Nitrosomonadales</taxon>
        <taxon>Nitrosomonadaceae</taxon>
        <taxon>Nitrosovibrio</taxon>
    </lineage>
</organism>
<reference evidence="1 2" key="1">
    <citation type="submission" date="2016-10" db="EMBL/GenBank/DDBJ databases">
        <authorList>
            <person name="de Groot N.N."/>
        </authorList>
    </citation>
    <scope>NUCLEOTIDE SEQUENCE [LARGE SCALE GENOMIC DNA]</scope>
    <source>
        <strain evidence="1 2">Nv1</strain>
    </source>
</reference>
<protein>
    <submittedName>
        <fullName evidence="1">Uncharacterized protein</fullName>
    </submittedName>
</protein>
<accession>A0A1H7LMP7</accession>